<keyword evidence="2" id="KW-0808">Transferase</keyword>
<dbReference type="GO" id="GO:0016301">
    <property type="term" value="F:kinase activity"/>
    <property type="evidence" value="ECO:0007669"/>
    <property type="project" value="UniProtKB-KW"/>
</dbReference>
<dbReference type="Proteomes" id="UP000199707">
    <property type="component" value="Unassembled WGS sequence"/>
</dbReference>
<proteinExistence type="predicted"/>
<dbReference type="Pfam" id="PF00485">
    <property type="entry name" value="PRK"/>
    <property type="match status" value="1"/>
</dbReference>
<dbReference type="GO" id="GO:0005524">
    <property type="term" value="F:ATP binding"/>
    <property type="evidence" value="ECO:0007669"/>
    <property type="project" value="InterPro"/>
</dbReference>
<dbReference type="EMBL" id="FMUB01000015">
    <property type="protein sequence ID" value="SCX32719.1"/>
    <property type="molecule type" value="Genomic_DNA"/>
</dbReference>
<name>A0A1G4WZ59_9MYCO</name>
<accession>A0A1G4WZ59</accession>
<feature type="domain" description="Phosphoribulokinase/uridine kinase" evidence="1">
    <location>
        <begin position="21"/>
        <end position="194"/>
    </location>
</feature>
<dbReference type="AlphaFoldDB" id="A0A1G4WZ59"/>
<evidence type="ECO:0000313" key="2">
    <source>
        <dbReference type="EMBL" id="SCX32719.1"/>
    </source>
</evidence>
<protein>
    <submittedName>
        <fullName evidence="2">Phosphoribulokinase</fullName>
    </submittedName>
</protein>
<evidence type="ECO:0000313" key="3">
    <source>
        <dbReference type="Proteomes" id="UP000199707"/>
    </source>
</evidence>
<dbReference type="InterPro" id="IPR006083">
    <property type="entry name" value="PRK/URK"/>
</dbReference>
<gene>
    <name evidence="2" type="ORF">SAMN02799620_05676</name>
</gene>
<organism evidence="2 3">
    <name type="scientific">Mycolicibacterium fluoranthenivorans</name>
    <dbReference type="NCBI Taxonomy" id="258505"/>
    <lineage>
        <taxon>Bacteria</taxon>
        <taxon>Bacillati</taxon>
        <taxon>Actinomycetota</taxon>
        <taxon>Actinomycetes</taxon>
        <taxon>Mycobacteriales</taxon>
        <taxon>Mycobacteriaceae</taxon>
        <taxon>Mycolicibacterium</taxon>
    </lineage>
</organism>
<evidence type="ECO:0000259" key="1">
    <source>
        <dbReference type="Pfam" id="PF00485"/>
    </source>
</evidence>
<reference evidence="3" key="1">
    <citation type="submission" date="2016-10" db="EMBL/GenBank/DDBJ databases">
        <authorList>
            <person name="Varghese N."/>
            <person name="Submissions S."/>
        </authorList>
    </citation>
    <scope>NUCLEOTIDE SEQUENCE [LARGE SCALE GENOMIC DNA]</scope>
    <source>
        <strain evidence="3">UNC267MFSha1.1M11</strain>
    </source>
</reference>
<dbReference type="NCBIfam" id="NF005655">
    <property type="entry name" value="PRK07429.1"/>
    <property type="match status" value="1"/>
</dbReference>
<dbReference type="Gene3D" id="3.40.50.300">
    <property type="entry name" value="P-loop containing nucleotide triphosphate hydrolases"/>
    <property type="match status" value="1"/>
</dbReference>
<keyword evidence="2" id="KW-0418">Kinase</keyword>
<dbReference type="InterPro" id="IPR027417">
    <property type="entry name" value="P-loop_NTPase"/>
</dbReference>
<dbReference type="PANTHER" id="PTHR10285">
    <property type="entry name" value="URIDINE KINASE"/>
    <property type="match status" value="1"/>
</dbReference>
<sequence length="313" mass="34700">MPDKRFRISRAAEIRPRPVMLAIAGDSAAGKATLTRGLAQALGSDRCVIFSADDYQRFDRTERTGMALSPVHPDSNYLSILEQHLQLLATGQPVLKPVYDHATGLRTRPELVEPNDFVIVHGVLPLHSKLARACFDVTVYLDPAEDVRRCWKLQRDTGERGYTDQQVWESFEAAESASISVIRPQRAEADIVVRFAKIDGRDDPPGTPLSAEVLLRNTIAQPDLAQILQPALTRTAHLRLTRDTDGRPVDSMHIHGYTPAEENAAAERLIWNALGETDTEIPPCLGDTGTGVRSTPLAITQMLLRYHLMRGSR</sequence>
<dbReference type="SUPFAM" id="SSF52540">
    <property type="entry name" value="P-loop containing nucleoside triphosphate hydrolases"/>
    <property type="match status" value="1"/>
</dbReference>
<dbReference type="RefSeq" id="WP_139170249.1">
    <property type="nucleotide sequence ID" value="NZ_FMUB01000015.1"/>
</dbReference>
<dbReference type="STRING" id="1502745.SAMN02799620_05676"/>
<dbReference type="PRINTS" id="PR00988">
    <property type="entry name" value="URIDINKINASE"/>
</dbReference>